<dbReference type="EMBL" id="BNCJ01000011">
    <property type="protein sequence ID" value="GHF59673.1"/>
    <property type="molecule type" value="Genomic_DNA"/>
</dbReference>
<dbReference type="InterPro" id="IPR005122">
    <property type="entry name" value="Uracil-DNA_glycosylase-like"/>
</dbReference>
<comment type="caution">
    <text evidence="13">The sequence shown here is derived from an EMBL/GenBank/DDBJ whole genome shotgun (WGS) entry which is preliminary data.</text>
</comment>
<evidence type="ECO:0000256" key="6">
    <source>
        <dbReference type="ARBA" id="ARBA00022763"/>
    </source>
</evidence>
<dbReference type="GO" id="GO:0097510">
    <property type="term" value="P:base-excision repair, AP site formation via deaminated base removal"/>
    <property type="evidence" value="ECO:0007669"/>
    <property type="project" value="TreeGrafter"/>
</dbReference>
<evidence type="ECO:0000256" key="2">
    <source>
        <dbReference type="ARBA" id="ARBA00002631"/>
    </source>
</evidence>
<dbReference type="GO" id="GO:0005737">
    <property type="term" value="C:cytoplasm"/>
    <property type="evidence" value="ECO:0007669"/>
    <property type="project" value="UniProtKB-SubCell"/>
</dbReference>
<dbReference type="RefSeq" id="WP_189681294.1">
    <property type="nucleotide sequence ID" value="NZ_BNCJ01000011.1"/>
</dbReference>
<dbReference type="SMART" id="SM00986">
    <property type="entry name" value="UDG"/>
    <property type="match status" value="1"/>
</dbReference>
<evidence type="ECO:0000313" key="13">
    <source>
        <dbReference type="EMBL" id="GHF59673.1"/>
    </source>
</evidence>
<feature type="active site" description="Proton acceptor" evidence="9 10">
    <location>
        <position position="62"/>
    </location>
</feature>
<evidence type="ECO:0000256" key="8">
    <source>
        <dbReference type="ARBA" id="ARBA00023204"/>
    </source>
</evidence>
<dbReference type="PROSITE" id="PS00130">
    <property type="entry name" value="U_DNA_GLYCOSYLASE"/>
    <property type="match status" value="1"/>
</dbReference>
<dbReference type="PANTHER" id="PTHR11264:SF0">
    <property type="entry name" value="URACIL-DNA GLYCOSYLASE"/>
    <property type="match status" value="1"/>
</dbReference>
<dbReference type="EC" id="3.2.2.27" evidence="4 9"/>
<comment type="catalytic activity">
    <reaction evidence="1 9 11">
        <text>Hydrolyzes single-stranded DNA or mismatched double-stranded DNA and polynucleotides, releasing free uracil.</text>
        <dbReference type="EC" id="3.2.2.27"/>
    </reaction>
</comment>
<evidence type="ECO:0000256" key="3">
    <source>
        <dbReference type="ARBA" id="ARBA00008184"/>
    </source>
</evidence>
<evidence type="ECO:0000256" key="4">
    <source>
        <dbReference type="ARBA" id="ARBA00012030"/>
    </source>
</evidence>
<evidence type="ECO:0000256" key="1">
    <source>
        <dbReference type="ARBA" id="ARBA00001400"/>
    </source>
</evidence>
<evidence type="ECO:0000256" key="7">
    <source>
        <dbReference type="ARBA" id="ARBA00022801"/>
    </source>
</evidence>
<evidence type="ECO:0000256" key="11">
    <source>
        <dbReference type="RuleBase" id="RU003780"/>
    </source>
</evidence>
<reference evidence="13" key="2">
    <citation type="submission" date="2020-09" db="EMBL/GenBank/DDBJ databases">
        <authorList>
            <person name="Sun Q."/>
            <person name="Kim S."/>
        </authorList>
    </citation>
    <scope>NUCLEOTIDE SEQUENCE</scope>
    <source>
        <strain evidence="13">KCTC 42650</strain>
    </source>
</reference>
<dbReference type="InterPro" id="IPR002043">
    <property type="entry name" value="UDG_fam1"/>
</dbReference>
<keyword evidence="8 9" id="KW-0234">DNA repair</keyword>
<dbReference type="NCBIfam" id="NF003592">
    <property type="entry name" value="PRK05254.1-5"/>
    <property type="match status" value="1"/>
</dbReference>
<feature type="domain" description="Uracil-DNA glycosylase-like" evidence="12">
    <location>
        <begin position="47"/>
        <end position="205"/>
    </location>
</feature>
<comment type="subcellular location">
    <subcellularLocation>
        <location evidence="9">Cytoplasm</location>
    </subcellularLocation>
</comment>
<evidence type="ECO:0000256" key="5">
    <source>
        <dbReference type="ARBA" id="ARBA00018429"/>
    </source>
</evidence>
<dbReference type="CDD" id="cd10027">
    <property type="entry name" value="UDG-F1-like"/>
    <property type="match status" value="1"/>
</dbReference>
<keyword evidence="9" id="KW-0963">Cytoplasm</keyword>
<comment type="function">
    <text evidence="2 9 11">Excises uracil residues from the DNA which can arise as a result of misincorporation of dUMP residues by DNA polymerase or due to deamination of cytosine.</text>
</comment>
<comment type="similarity">
    <text evidence="3 9 11">Belongs to the uracil-DNA glycosylase (UDG) superfamily. UNG family.</text>
</comment>
<organism evidence="13 14">
    <name type="scientific">Seohaeicola zhoushanensis</name>
    <dbReference type="NCBI Taxonomy" id="1569283"/>
    <lineage>
        <taxon>Bacteria</taxon>
        <taxon>Pseudomonadati</taxon>
        <taxon>Pseudomonadota</taxon>
        <taxon>Alphaproteobacteria</taxon>
        <taxon>Rhodobacterales</taxon>
        <taxon>Roseobacteraceae</taxon>
        <taxon>Seohaeicola</taxon>
    </lineage>
</organism>
<proteinExistence type="inferred from homology"/>
<accession>A0A8J3H0F6</accession>
<reference evidence="13" key="1">
    <citation type="journal article" date="2014" name="Int. J. Syst. Evol. Microbiol.">
        <title>Complete genome sequence of Corynebacterium casei LMG S-19264T (=DSM 44701T), isolated from a smear-ripened cheese.</title>
        <authorList>
            <consortium name="US DOE Joint Genome Institute (JGI-PGF)"/>
            <person name="Walter F."/>
            <person name="Albersmeier A."/>
            <person name="Kalinowski J."/>
            <person name="Ruckert C."/>
        </authorList>
    </citation>
    <scope>NUCLEOTIDE SEQUENCE</scope>
    <source>
        <strain evidence="13">KCTC 42650</strain>
    </source>
</reference>
<dbReference type="AlphaFoldDB" id="A0A8J3H0F6"/>
<dbReference type="PANTHER" id="PTHR11264">
    <property type="entry name" value="URACIL-DNA GLYCOSYLASE"/>
    <property type="match status" value="1"/>
</dbReference>
<gene>
    <name evidence="9 13" type="primary">ung</name>
    <name evidence="13" type="ORF">GCM10017056_33850</name>
</gene>
<evidence type="ECO:0000259" key="12">
    <source>
        <dbReference type="SMART" id="SM00986"/>
    </source>
</evidence>
<dbReference type="NCBIfam" id="TIGR00628">
    <property type="entry name" value="ung"/>
    <property type="match status" value="1"/>
</dbReference>
<evidence type="ECO:0000313" key="14">
    <source>
        <dbReference type="Proteomes" id="UP000626220"/>
    </source>
</evidence>
<dbReference type="Gene3D" id="3.40.470.10">
    <property type="entry name" value="Uracil-DNA glycosylase-like domain"/>
    <property type="match status" value="1"/>
</dbReference>
<evidence type="ECO:0000256" key="10">
    <source>
        <dbReference type="PROSITE-ProRule" id="PRU10072"/>
    </source>
</evidence>
<dbReference type="InterPro" id="IPR018085">
    <property type="entry name" value="Ura-DNA_Glyclase_AS"/>
</dbReference>
<dbReference type="SMART" id="SM00987">
    <property type="entry name" value="UreE_C"/>
    <property type="match status" value="1"/>
</dbReference>
<evidence type="ECO:0000256" key="9">
    <source>
        <dbReference type="HAMAP-Rule" id="MF_00148"/>
    </source>
</evidence>
<keyword evidence="6 9" id="KW-0227">DNA damage</keyword>
<dbReference type="Proteomes" id="UP000626220">
    <property type="component" value="Unassembled WGS sequence"/>
</dbReference>
<keyword evidence="7 9" id="KW-0378">Hydrolase</keyword>
<dbReference type="HAMAP" id="MF_00148">
    <property type="entry name" value="UDG"/>
    <property type="match status" value="1"/>
</dbReference>
<protein>
    <recommendedName>
        <fullName evidence="5 9">Uracil-DNA glycosylase</fullName>
        <shortName evidence="9">UDG</shortName>
        <ecNumber evidence="4 9">3.2.2.27</ecNumber>
    </recommendedName>
</protein>
<dbReference type="InterPro" id="IPR036895">
    <property type="entry name" value="Uracil-DNA_glycosylase-like_sf"/>
</dbReference>
<dbReference type="GO" id="GO:0004844">
    <property type="term" value="F:uracil DNA N-glycosylase activity"/>
    <property type="evidence" value="ECO:0007669"/>
    <property type="project" value="UniProtKB-UniRule"/>
</dbReference>
<dbReference type="NCBIfam" id="NF003588">
    <property type="entry name" value="PRK05254.1-1"/>
    <property type="match status" value="1"/>
</dbReference>
<keyword evidence="14" id="KW-1185">Reference proteome</keyword>
<sequence>MPLDLSRLGPWASLPFFAQDLPRIESALAAEETPVYPPPARIFAALERTPPDAVRVLILGQDPYHTPGKADGLAFSIPADFGGKLDSLGNIFKELQSDLGPARQRTDLADWADQGILLLNTALTVPQGRPQGHKSLGWQRLVHQVLDRLDDRPRALVLWGKPAQKLGQRMQNPEHLRIETAHPSPLSAYRGFFGSRPFSRVNAWLQANGERAINWADQE</sequence>
<name>A0A8J3H0F6_9RHOB</name>
<dbReference type="Pfam" id="PF03167">
    <property type="entry name" value="UDG"/>
    <property type="match status" value="1"/>
</dbReference>
<dbReference type="SUPFAM" id="SSF52141">
    <property type="entry name" value="Uracil-DNA glycosylase-like"/>
    <property type="match status" value="1"/>
</dbReference>